<dbReference type="Gene3D" id="1.10.3210.10">
    <property type="entry name" value="Hypothetical protein af1432"/>
    <property type="match status" value="1"/>
</dbReference>
<dbReference type="InterPro" id="IPR006674">
    <property type="entry name" value="HD_domain"/>
</dbReference>
<feature type="domain" description="HD" evidence="1">
    <location>
        <begin position="45"/>
        <end position="178"/>
    </location>
</feature>
<keyword evidence="3" id="KW-1185">Reference proteome</keyword>
<dbReference type="SUPFAM" id="SSF109604">
    <property type="entry name" value="HD-domain/PDEase-like"/>
    <property type="match status" value="1"/>
</dbReference>
<evidence type="ECO:0000313" key="2">
    <source>
        <dbReference type="EMBL" id="SNU99400.1"/>
    </source>
</evidence>
<accession>A0A239TNS5</accession>
<keyword evidence="2" id="KW-0378">Hydrolase</keyword>
<dbReference type="Pfam" id="PF01966">
    <property type="entry name" value="HD"/>
    <property type="match status" value="1"/>
</dbReference>
<dbReference type="GeneID" id="78507112"/>
<evidence type="ECO:0000259" key="1">
    <source>
        <dbReference type="Pfam" id="PF01966"/>
    </source>
</evidence>
<dbReference type="CDD" id="cd00077">
    <property type="entry name" value="HDc"/>
    <property type="match status" value="1"/>
</dbReference>
<proteinExistence type="predicted"/>
<dbReference type="RefSeq" id="WP_027889776.1">
    <property type="nucleotide sequence ID" value="NZ_JACJLZ010000001.1"/>
</dbReference>
<evidence type="ECO:0000313" key="3">
    <source>
        <dbReference type="Proteomes" id="UP000215383"/>
    </source>
</evidence>
<reference evidence="2 3" key="1">
    <citation type="submission" date="2017-06" db="EMBL/GenBank/DDBJ databases">
        <authorList>
            <consortium name="Pathogen Informatics"/>
        </authorList>
    </citation>
    <scope>NUCLEOTIDE SEQUENCE [LARGE SCALE GENOMIC DNA]</scope>
    <source>
        <strain evidence="2 3">NCTC10570</strain>
    </source>
</reference>
<dbReference type="NCBIfam" id="TIGR00277">
    <property type="entry name" value="HDIG"/>
    <property type="match status" value="1"/>
</dbReference>
<dbReference type="eggNOG" id="COG2206">
    <property type="taxonomic scope" value="Bacteria"/>
</dbReference>
<dbReference type="InterPro" id="IPR006675">
    <property type="entry name" value="HDIG_dom"/>
</dbReference>
<protein>
    <submittedName>
        <fullName evidence="2">Predicted HD superfamily hydrolase</fullName>
    </submittedName>
</protein>
<sequence>MIQRIKQFVRAVKARLNDDDLDFINMYLNAKEQNLFFAMQIYDQRHVLNVAYTAQKLMQRNHSNVNERLLLRACLLHDVGRTANDIFLLDKVFAVLLDKYLPSVAHKLAKYNKDNTNHCFFSKRRHALFIYYNHANIGALKLKEIGLNDIAKIIKYHHSPQRQDDCQELIILRKADSLN</sequence>
<dbReference type="Proteomes" id="UP000215383">
    <property type="component" value="Chromosome 1"/>
</dbReference>
<organism evidence="2 3">
    <name type="scientific">Megamonas hypermegale</name>
    <dbReference type="NCBI Taxonomy" id="158847"/>
    <lineage>
        <taxon>Bacteria</taxon>
        <taxon>Bacillati</taxon>
        <taxon>Bacillota</taxon>
        <taxon>Negativicutes</taxon>
        <taxon>Selenomonadales</taxon>
        <taxon>Selenomonadaceae</taxon>
        <taxon>Megamonas</taxon>
    </lineage>
</organism>
<dbReference type="EMBL" id="LT906446">
    <property type="protein sequence ID" value="SNU99400.1"/>
    <property type="molecule type" value="Genomic_DNA"/>
</dbReference>
<dbReference type="InterPro" id="IPR003607">
    <property type="entry name" value="HD/PDEase_dom"/>
</dbReference>
<name>A0A239TNS5_9FIRM</name>
<dbReference type="GO" id="GO:0016787">
    <property type="term" value="F:hydrolase activity"/>
    <property type="evidence" value="ECO:0007669"/>
    <property type="project" value="UniProtKB-KW"/>
</dbReference>
<gene>
    <name evidence="2" type="ORF">SAMEA4364220_01104</name>
</gene>
<dbReference type="AlphaFoldDB" id="A0A239TNS5"/>